<keyword evidence="3" id="KW-1185">Reference proteome</keyword>
<dbReference type="Gene3D" id="3.30.420.10">
    <property type="entry name" value="Ribonuclease H-like superfamily/Ribonuclease H"/>
    <property type="match status" value="1"/>
</dbReference>
<evidence type="ECO:0000313" key="3">
    <source>
        <dbReference type="Proteomes" id="UP001595075"/>
    </source>
</evidence>
<accession>A0ABR4C458</accession>
<feature type="domain" description="Transposase Tc1-like" evidence="1">
    <location>
        <begin position="126"/>
        <end position="186"/>
    </location>
</feature>
<gene>
    <name evidence="2" type="ORF">VTL71DRAFT_3861</name>
</gene>
<dbReference type="EMBL" id="JAZHXI010000013">
    <property type="protein sequence ID" value="KAL2064723.1"/>
    <property type="molecule type" value="Genomic_DNA"/>
</dbReference>
<name>A0ABR4C458_9HELO</name>
<dbReference type="InterPro" id="IPR002492">
    <property type="entry name" value="Transposase_Tc1-like"/>
</dbReference>
<evidence type="ECO:0000313" key="2">
    <source>
        <dbReference type="EMBL" id="KAL2064723.1"/>
    </source>
</evidence>
<evidence type="ECO:0000259" key="1">
    <source>
        <dbReference type="Pfam" id="PF01498"/>
    </source>
</evidence>
<sequence length="284" mass="32293">MSSPATAIMISSSPPSSPGLFLELYRSPRALSDFEDEPVTPNQEYHRLSLEDRAKIHSWREFEKTPGGRHPVRLRTIAQRIGCSLATAGLAAASPIRFAGTRRVRRCRFNDIHKRRILTALKSGSAAVRRMTFTKLAAYYNVPFSASTIRKFLKSEGYRRCKAICKPWLLVRQKANRLDFALRYKHLGVNDWVDFWAWTDQSQIQNGGDKDMYMSRRPFEAYLDECLRPSFARPPQGVHIEGVFCGEERMPLITIPKGTGPRGGMTAQDFITYVAPNIVDFVYA</sequence>
<dbReference type="Pfam" id="PF01498">
    <property type="entry name" value="HTH_Tnp_Tc3_2"/>
    <property type="match status" value="1"/>
</dbReference>
<protein>
    <recommendedName>
        <fullName evidence="1">Transposase Tc1-like domain-containing protein</fullName>
    </recommendedName>
</protein>
<dbReference type="InterPro" id="IPR036397">
    <property type="entry name" value="RNaseH_sf"/>
</dbReference>
<organism evidence="2 3">
    <name type="scientific">Oculimacula yallundae</name>
    <dbReference type="NCBI Taxonomy" id="86028"/>
    <lineage>
        <taxon>Eukaryota</taxon>
        <taxon>Fungi</taxon>
        <taxon>Dikarya</taxon>
        <taxon>Ascomycota</taxon>
        <taxon>Pezizomycotina</taxon>
        <taxon>Leotiomycetes</taxon>
        <taxon>Helotiales</taxon>
        <taxon>Ploettnerulaceae</taxon>
        <taxon>Oculimacula</taxon>
    </lineage>
</organism>
<dbReference type="Proteomes" id="UP001595075">
    <property type="component" value="Unassembled WGS sequence"/>
</dbReference>
<proteinExistence type="predicted"/>
<reference evidence="2 3" key="1">
    <citation type="journal article" date="2024" name="Commun. Biol.">
        <title>Comparative genomic analysis of thermophilic fungi reveals convergent evolutionary adaptations and gene losses.</title>
        <authorList>
            <person name="Steindorff A.S."/>
            <person name="Aguilar-Pontes M.V."/>
            <person name="Robinson A.J."/>
            <person name="Andreopoulos B."/>
            <person name="LaButti K."/>
            <person name="Kuo A."/>
            <person name="Mondo S."/>
            <person name="Riley R."/>
            <person name="Otillar R."/>
            <person name="Haridas S."/>
            <person name="Lipzen A."/>
            <person name="Grimwood J."/>
            <person name="Schmutz J."/>
            <person name="Clum A."/>
            <person name="Reid I.D."/>
            <person name="Moisan M.C."/>
            <person name="Butler G."/>
            <person name="Nguyen T.T.M."/>
            <person name="Dewar K."/>
            <person name="Conant G."/>
            <person name="Drula E."/>
            <person name="Henrissat B."/>
            <person name="Hansel C."/>
            <person name="Singer S."/>
            <person name="Hutchinson M.I."/>
            <person name="de Vries R.P."/>
            <person name="Natvig D.O."/>
            <person name="Powell A.J."/>
            <person name="Tsang A."/>
            <person name="Grigoriev I.V."/>
        </authorList>
    </citation>
    <scope>NUCLEOTIDE SEQUENCE [LARGE SCALE GENOMIC DNA]</scope>
    <source>
        <strain evidence="2 3">CBS 494.80</strain>
    </source>
</reference>
<comment type="caution">
    <text evidence="2">The sequence shown here is derived from an EMBL/GenBank/DDBJ whole genome shotgun (WGS) entry which is preliminary data.</text>
</comment>